<keyword evidence="2" id="KW-1185">Reference proteome</keyword>
<evidence type="ECO:0000313" key="2">
    <source>
        <dbReference type="Proteomes" id="UP000253961"/>
    </source>
</evidence>
<proteinExistence type="predicted"/>
<keyword evidence="1" id="KW-0675">Receptor</keyword>
<dbReference type="Gene3D" id="2.60.40.1930">
    <property type="match status" value="1"/>
</dbReference>
<protein>
    <submittedName>
        <fullName evidence="1">TonB-dependent receptor</fullName>
    </submittedName>
</protein>
<dbReference type="SUPFAM" id="SSF56935">
    <property type="entry name" value="Porins"/>
    <property type="match status" value="1"/>
</dbReference>
<dbReference type="AlphaFoldDB" id="A0A369Q0H1"/>
<comment type="caution">
    <text evidence="1">The sequence shown here is derived from an EMBL/GenBank/DDBJ whole genome shotgun (WGS) entry which is preliminary data.</text>
</comment>
<sequence length="897" mass="100685">MRKTTITALLLLILPTLFIGFKEESQFEKFLRRIEEYNQKRHYEKIHLHLDKPYYAIGDDIWFKAYVIDSYTNAPTEISNALQIELINERGNFTKKLKIPLTYGLGWGDFKLSDSLPEGNYRIRAYTNWMRNDGQEFFYDKVIKIGNAWSNNVFTNTSYRFLTENNTSVVYSKTKFTDKNGMPYRGNMVTYEVRLNNQFNAKGKATTDNDGEIEIKFTADIRNFNAGEIIANIALTGSQSASKHILINQISNQVDIQFFPEGGNLLENIPTKIAFKATNNNGLGENVSVTIKDTDGALITDSKAQHLGMGSFILNPQSGHTYNALVRFSDGSEKIFPIGGALPKGYALAVNNTDSTKIGVKIFISEGLVAKGDLKLIAQHNNKVMFSTQFSASKQLISTTIPKIKLPSGILTVTLLAENNQPVCERLLFIKNQLGKLNIDLMQTTKGKDAQEKKTFKSSLDGKPVSGSFSVSINNITKIKPDELNESNIFTDLLLTSDLAGYVEKPNYYFLTESIESKNNLDLLLLTQGWRRFIWKNFLQAKTIPITFLPEKFLQISGTVTTRTSKPAEKIKIQLFSSSKANGIISLDTFTDNQGRFNFDKLTFKDSTRFIIKADSEKDQKSLKITLDANPYQAITINKNSADLEINVNGSMLPYLQHNQNYTKELTRLGVLKSTVNLETVNITATRKTITESSNYNGPGVADVVIAEDDLVTAFDLPKWIEGRVMGVIIKDKMAYLSRSSVPDDIATPMLLIIDGAQVDPTILQEIPPQDVKSIEVLKNAALTAAYGVDKGVIIITTKKGTRSSYKNQIMPGIASYSPMGYYVSKEFYSPKYNPMQKDARDFRSTIFWNPNIISDKEGLASFEYQEPREKGNYRVVIEGIDAFGNLARKVYIDKVD</sequence>
<accession>A0A369Q0H1</accession>
<organism evidence="1 2">
    <name type="scientific">Pedobacter chinensis</name>
    <dbReference type="NCBI Taxonomy" id="2282421"/>
    <lineage>
        <taxon>Bacteria</taxon>
        <taxon>Pseudomonadati</taxon>
        <taxon>Bacteroidota</taxon>
        <taxon>Sphingobacteriia</taxon>
        <taxon>Sphingobacteriales</taxon>
        <taxon>Sphingobacteriaceae</taxon>
        <taxon>Pedobacter</taxon>
    </lineage>
</organism>
<gene>
    <name evidence="1" type="ORF">DU508_07075</name>
</gene>
<name>A0A369Q0H1_9SPHI</name>
<dbReference type="Gene3D" id="2.170.130.10">
    <property type="entry name" value="TonB-dependent receptor, plug domain"/>
    <property type="match status" value="1"/>
</dbReference>
<dbReference type="InterPro" id="IPR037066">
    <property type="entry name" value="Plug_dom_sf"/>
</dbReference>
<dbReference type="Proteomes" id="UP000253961">
    <property type="component" value="Unassembled WGS sequence"/>
</dbReference>
<reference evidence="1 2" key="1">
    <citation type="submission" date="2018-07" db="EMBL/GenBank/DDBJ databases">
        <title>Pedobacter sp. nov., isolated from soil.</title>
        <authorList>
            <person name="Zhou L.Y."/>
            <person name="Du Z.J."/>
        </authorList>
    </citation>
    <scope>NUCLEOTIDE SEQUENCE [LARGE SCALE GENOMIC DNA]</scope>
    <source>
        <strain evidence="1 2">JDX94</strain>
    </source>
</reference>
<dbReference type="EMBL" id="QPKV01000003">
    <property type="protein sequence ID" value="RDC56955.1"/>
    <property type="molecule type" value="Genomic_DNA"/>
</dbReference>
<evidence type="ECO:0000313" key="1">
    <source>
        <dbReference type="EMBL" id="RDC56955.1"/>
    </source>
</evidence>